<dbReference type="PANTHER" id="PTHR37309">
    <property type="entry name" value="SLR0284 PROTEIN"/>
    <property type="match status" value="1"/>
</dbReference>
<feature type="transmembrane region" description="Helical" evidence="1">
    <location>
        <begin position="94"/>
        <end position="117"/>
    </location>
</feature>
<dbReference type="RefSeq" id="WP_053405256.1">
    <property type="nucleotide sequence ID" value="NZ_BQKE01000001.1"/>
</dbReference>
<comment type="caution">
    <text evidence="2">The sequence shown here is derived from an EMBL/GenBank/DDBJ whole genome shotgun (WGS) entry which is preliminary data.</text>
</comment>
<name>A0AAN4VWY5_9BACT</name>
<keyword evidence="3" id="KW-1185">Reference proteome</keyword>
<reference evidence="2 3" key="1">
    <citation type="submission" date="2021-12" db="EMBL/GenBank/DDBJ databases">
        <title>Genome sequencing of bacteria with rrn-lacking chromosome and rrn-plasmid.</title>
        <authorList>
            <person name="Anda M."/>
            <person name="Iwasaki W."/>
        </authorList>
    </citation>
    <scope>NUCLEOTIDE SEQUENCE [LARGE SCALE GENOMIC DNA]</scope>
    <source>
        <strain evidence="2 3">NBRC 15940</strain>
    </source>
</reference>
<evidence type="ECO:0008006" key="4">
    <source>
        <dbReference type="Google" id="ProtNLM"/>
    </source>
</evidence>
<dbReference type="InterPro" id="IPR007165">
    <property type="entry name" value="Phage_holin_4_2"/>
</dbReference>
<protein>
    <recommendedName>
        <fullName evidence="4">Phage holin family protein</fullName>
    </recommendedName>
</protein>
<feature type="transmembrane region" description="Helical" evidence="1">
    <location>
        <begin position="58"/>
        <end position="82"/>
    </location>
</feature>
<keyword evidence="1" id="KW-0472">Membrane</keyword>
<feature type="transmembrane region" description="Helical" evidence="1">
    <location>
        <begin position="5"/>
        <end position="22"/>
    </location>
</feature>
<keyword evidence="1" id="KW-0812">Transmembrane</keyword>
<evidence type="ECO:0000313" key="3">
    <source>
        <dbReference type="Proteomes" id="UP001310022"/>
    </source>
</evidence>
<dbReference type="EMBL" id="BQKE01000001">
    <property type="protein sequence ID" value="GJM61238.1"/>
    <property type="molecule type" value="Genomic_DNA"/>
</dbReference>
<dbReference type="Pfam" id="PF04020">
    <property type="entry name" value="Phage_holin_4_2"/>
    <property type="match status" value="1"/>
</dbReference>
<gene>
    <name evidence="2" type="ORF">PEDI_17900</name>
</gene>
<accession>A0AAN4VWY5</accession>
<sequence length="119" mass="13291">MKRYIVNLLVTTLAVLFVVWVLDWVQIDPGQNKYIVGLKVAFVLSILNAFIRPLMLIFTLPVNILTLGLFTFVINAVVILFADSIVSGFHVAGFWAALFFSILLSLTTTFLESILGIEQ</sequence>
<evidence type="ECO:0000313" key="2">
    <source>
        <dbReference type="EMBL" id="GJM61238.1"/>
    </source>
</evidence>
<dbReference type="AlphaFoldDB" id="A0AAN4VWY5"/>
<organism evidence="2 3">
    <name type="scientific">Persicobacter diffluens</name>
    <dbReference type="NCBI Taxonomy" id="981"/>
    <lineage>
        <taxon>Bacteria</taxon>
        <taxon>Pseudomonadati</taxon>
        <taxon>Bacteroidota</taxon>
        <taxon>Cytophagia</taxon>
        <taxon>Cytophagales</taxon>
        <taxon>Persicobacteraceae</taxon>
        <taxon>Persicobacter</taxon>
    </lineage>
</organism>
<dbReference type="Proteomes" id="UP001310022">
    <property type="component" value="Unassembled WGS sequence"/>
</dbReference>
<dbReference type="PANTHER" id="PTHR37309:SF1">
    <property type="entry name" value="SLR0284 PROTEIN"/>
    <property type="match status" value="1"/>
</dbReference>
<proteinExistence type="predicted"/>
<evidence type="ECO:0000256" key="1">
    <source>
        <dbReference type="SAM" id="Phobius"/>
    </source>
</evidence>
<feature type="transmembrane region" description="Helical" evidence="1">
    <location>
        <begin position="34"/>
        <end position="51"/>
    </location>
</feature>
<keyword evidence="1" id="KW-1133">Transmembrane helix</keyword>